<keyword evidence="3" id="KW-0170">Cobalt</keyword>
<organism evidence="7">
    <name type="scientific">Halomonas sp. RT37</name>
    <dbReference type="NCBI Taxonomy" id="2950872"/>
    <lineage>
        <taxon>Bacteria</taxon>
        <taxon>Pseudomonadati</taxon>
        <taxon>Pseudomonadota</taxon>
        <taxon>Gammaproteobacteria</taxon>
        <taxon>Oceanospirillales</taxon>
        <taxon>Halomonadaceae</taxon>
        <taxon>Halomonas</taxon>
    </lineage>
</organism>
<dbReference type="EMBL" id="CP098827">
    <property type="protein sequence ID" value="XBO70778.1"/>
    <property type="molecule type" value="Genomic_DNA"/>
</dbReference>
<feature type="signal peptide" evidence="5">
    <location>
        <begin position="1"/>
        <end position="19"/>
    </location>
</feature>
<dbReference type="InterPro" id="IPR017150">
    <property type="entry name" value="Pept_M20_glutamate_carboxypep"/>
</dbReference>
<dbReference type="Gene3D" id="3.40.630.10">
    <property type="entry name" value="Zn peptidases"/>
    <property type="match status" value="1"/>
</dbReference>
<protein>
    <submittedName>
        <fullName evidence="7">Glutamate carboxypeptidase</fullName>
    </submittedName>
</protein>
<accession>A0AAU7KHW8</accession>
<dbReference type="GO" id="GO:0004180">
    <property type="term" value="F:carboxypeptidase activity"/>
    <property type="evidence" value="ECO:0007669"/>
    <property type="project" value="UniProtKB-KW"/>
</dbReference>
<dbReference type="InterPro" id="IPR011650">
    <property type="entry name" value="Peptidase_M20_dimer"/>
</dbReference>
<dbReference type="PANTHER" id="PTHR43808">
    <property type="entry name" value="ACETYLORNITHINE DEACETYLASE"/>
    <property type="match status" value="1"/>
</dbReference>
<dbReference type="SUPFAM" id="SSF53187">
    <property type="entry name" value="Zn-dependent exopeptidases"/>
    <property type="match status" value="1"/>
</dbReference>
<dbReference type="SUPFAM" id="SSF55031">
    <property type="entry name" value="Bacterial exopeptidase dimerisation domain"/>
    <property type="match status" value="1"/>
</dbReference>
<evidence type="ECO:0000313" key="7">
    <source>
        <dbReference type="EMBL" id="XBO70778.1"/>
    </source>
</evidence>
<dbReference type="PIRSF" id="PIRSF037238">
    <property type="entry name" value="Carboxypeptidase_G2"/>
    <property type="match status" value="1"/>
</dbReference>
<keyword evidence="7" id="KW-0645">Protease</keyword>
<dbReference type="AlphaFoldDB" id="A0AAU7KHW8"/>
<dbReference type="RefSeq" id="WP_348827199.1">
    <property type="nucleotide sequence ID" value="NZ_CP098827.1"/>
</dbReference>
<dbReference type="PANTHER" id="PTHR43808:SF10">
    <property type="entry name" value="BLL3749 PROTEIN"/>
    <property type="match status" value="1"/>
</dbReference>
<dbReference type="Pfam" id="PF01546">
    <property type="entry name" value="Peptidase_M20"/>
    <property type="match status" value="1"/>
</dbReference>
<feature type="chain" id="PRO_5043649874" evidence="5">
    <location>
        <begin position="20"/>
        <end position="420"/>
    </location>
</feature>
<dbReference type="GO" id="GO:0046872">
    <property type="term" value="F:metal ion binding"/>
    <property type="evidence" value="ECO:0007669"/>
    <property type="project" value="UniProtKB-KW"/>
</dbReference>
<name>A0AAU7KHW8_9GAMM</name>
<keyword evidence="7" id="KW-0121">Carboxypeptidase</keyword>
<keyword evidence="2" id="KW-0378">Hydrolase</keyword>
<evidence type="ECO:0000256" key="2">
    <source>
        <dbReference type="ARBA" id="ARBA00022801"/>
    </source>
</evidence>
<evidence type="ECO:0000259" key="6">
    <source>
        <dbReference type="Pfam" id="PF07687"/>
    </source>
</evidence>
<evidence type="ECO:0000256" key="3">
    <source>
        <dbReference type="ARBA" id="ARBA00023285"/>
    </source>
</evidence>
<sequence>MAARRFSALLSLLPAFALASPSTDDTLLANAEQERSAFLETLESLVNLDSGTGDVDDLARVEALLQERLVELGFEVEQHPAEAFGGNTLVARHQGSGDADLMLMIHYDTVFSSGTVAKRPFSSDASRAYGPGVGDAKGGIAVILHSLGLLADLGLSPWGTLTVVFNPDEEKGSFGSRELIAELASEQDAVLSFEPTLGKPGESAVTTVTKGINYAFLEVEGRASHAGGAPEEGRNAVMELAHQLLQLDDLGDSDKGTTLNWTIVEGGTKRNIIPDSARAEGDMRYFDHTEYERVMAEAQSIIAEQRVTDTEVAFRLERGRPPLPPNPATEQLAALAQSIYRQELDQTLALAEIGGGTDAGYAYDPETGQPAVLESLGLVGGRYHSDEEFIELDSIVPRLYLTTRLIQELSGPSAATIDAD</sequence>
<dbReference type="InterPro" id="IPR036264">
    <property type="entry name" value="Bact_exopeptidase_dim_dom"/>
</dbReference>
<dbReference type="InterPro" id="IPR002933">
    <property type="entry name" value="Peptidase_M20"/>
</dbReference>
<evidence type="ECO:0000256" key="4">
    <source>
        <dbReference type="PIRSR" id="PIRSR037238-1"/>
    </source>
</evidence>
<feature type="active site" evidence="4">
    <location>
        <position position="108"/>
    </location>
</feature>
<evidence type="ECO:0000256" key="1">
    <source>
        <dbReference type="ARBA" id="ARBA00022723"/>
    </source>
</evidence>
<dbReference type="NCBIfam" id="NF004788">
    <property type="entry name" value="PRK06133.1"/>
    <property type="match status" value="1"/>
</dbReference>
<dbReference type="InterPro" id="IPR050072">
    <property type="entry name" value="Peptidase_M20A"/>
</dbReference>
<feature type="domain" description="Peptidase M20 dimerisation" evidence="6">
    <location>
        <begin position="209"/>
        <end position="305"/>
    </location>
</feature>
<dbReference type="Pfam" id="PF07687">
    <property type="entry name" value="M20_dimer"/>
    <property type="match status" value="1"/>
</dbReference>
<keyword evidence="1" id="KW-0479">Metal-binding</keyword>
<reference evidence="7" key="1">
    <citation type="submission" date="2022-06" db="EMBL/GenBank/DDBJ databases">
        <title>A novel DMS-producing enzyme.</title>
        <authorList>
            <person name="Zhang Y."/>
        </authorList>
    </citation>
    <scope>NUCLEOTIDE SEQUENCE</scope>
    <source>
        <strain evidence="7">RT37</strain>
    </source>
</reference>
<dbReference type="Gene3D" id="3.30.70.360">
    <property type="match status" value="1"/>
</dbReference>
<feature type="active site" description="Proton acceptor" evidence="4">
    <location>
        <position position="169"/>
    </location>
</feature>
<dbReference type="CDD" id="cd03885">
    <property type="entry name" value="M20_CPDG2"/>
    <property type="match status" value="1"/>
</dbReference>
<keyword evidence="5" id="KW-0732">Signal</keyword>
<evidence type="ECO:0000256" key="5">
    <source>
        <dbReference type="SAM" id="SignalP"/>
    </source>
</evidence>
<gene>
    <name evidence="7" type="ORF">NFG58_19595</name>
</gene>
<proteinExistence type="predicted"/>